<dbReference type="Gene3D" id="3.40.50.1820">
    <property type="entry name" value="alpha/beta hydrolase"/>
    <property type="match status" value="1"/>
</dbReference>
<dbReference type="CDD" id="cd00519">
    <property type="entry name" value="Lipase_3"/>
    <property type="match status" value="1"/>
</dbReference>
<keyword evidence="1" id="KW-0732">Signal</keyword>
<name>A0A6A6GVL3_VIRVR</name>
<evidence type="ECO:0000259" key="3">
    <source>
        <dbReference type="Pfam" id="PF01764"/>
    </source>
</evidence>
<dbReference type="InterPro" id="IPR029058">
    <property type="entry name" value="AB_hydrolase_fold"/>
</dbReference>
<keyword evidence="5" id="KW-1185">Reference proteome</keyword>
<proteinExistence type="predicted"/>
<dbReference type="AlphaFoldDB" id="A0A6A6GVL3"/>
<dbReference type="PANTHER" id="PTHR46640">
    <property type="entry name" value="TRIACYLGLYCEROL LIPASE, PUTATIVE (AFU_ORTHOLOGUE AFUA_6G06510)-RELATED"/>
    <property type="match status" value="1"/>
</dbReference>
<accession>A0A6A6GVL3</accession>
<gene>
    <name evidence="4" type="ORF">EV356DRAFT_455406</name>
</gene>
<keyword evidence="2" id="KW-0378">Hydrolase</keyword>
<dbReference type="InterPro" id="IPR002921">
    <property type="entry name" value="Fungal_lipase-type"/>
</dbReference>
<dbReference type="EMBL" id="ML991857">
    <property type="protein sequence ID" value="KAF2229659.1"/>
    <property type="molecule type" value="Genomic_DNA"/>
</dbReference>
<evidence type="ECO:0000313" key="4">
    <source>
        <dbReference type="EMBL" id="KAF2229659.1"/>
    </source>
</evidence>
<feature type="domain" description="Fungal lipase-type" evidence="3">
    <location>
        <begin position="54"/>
        <end position="189"/>
    </location>
</feature>
<sequence length="254" mass="27030">DYNELVRAATLSSAAYDGCQIQAFDVNITQQLYDVASDTQGYIGFSPSEQRISVVLRGSTTPQDFANDMDTAPVTPVLSGVNFPPGTQVMNGVYTPWLSVHNQTIAEVRRLIGLYPNYTLESTGHSLGGALTYLSYISLAQNFPGKNITSNALAAFAIGNDIFANFGSSQQGELRRGNNVDDGVPNTYPQFTHYGIEFYGNGTLASTVQCEGETDSQCSAGNGLTYITPGHFFSFGIELGTTGCGGGIPSVPTK</sequence>
<evidence type="ECO:0000313" key="5">
    <source>
        <dbReference type="Proteomes" id="UP000800092"/>
    </source>
</evidence>
<dbReference type="GO" id="GO:0016787">
    <property type="term" value="F:hydrolase activity"/>
    <property type="evidence" value="ECO:0007669"/>
    <property type="project" value="UniProtKB-KW"/>
</dbReference>
<dbReference type="SUPFAM" id="SSF53474">
    <property type="entry name" value="alpha/beta-Hydrolases"/>
    <property type="match status" value="1"/>
</dbReference>
<dbReference type="Pfam" id="PF01764">
    <property type="entry name" value="Lipase_3"/>
    <property type="match status" value="1"/>
</dbReference>
<dbReference type="OrthoDB" id="426718at2759"/>
<dbReference type="GO" id="GO:0006629">
    <property type="term" value="P:lipid metabolic process"/>
    <property type="evidence" value="ECO:0007669"/>
    <property type="project" value="InterPro"/>
</dbReference>
<organism evidence="4 5">
    <name type="scientific">Viridothelium virens</name>
    <name type="common">Speckled blister lichen</name>
    <name type="synonym">Trypethelium virens</name>
    <dbReference type="NCBI Taxonomy" id="1048519"/>
    <lineage>
        <taxon>Eukaryota</taxon>
        <taxon>Fungi</taxon>
        <taxon>Dikarya</taxon>
        <taxon>Ascomycota</taxon>
        <taxon>Pezizomycotina</taxon>
        <taxon>Dothideomycetes</taxon>
        <taxon>Dothideomycetes incertae sedis</taxon>
        <taxon>Trypetheliales</taxon>
        <taxon>Trypetheliaceae</taxon>
        <taxon>Viridothelium</taxon>
    </lineage>
</organism>
<dbReference type="Proteomes" id="UP000800092">
    <property type="component" value="Unassembled WGS sequence"/>
</dbReference>
<dbReference type="PANTHER" id="PTHR46640:SF1">
    <property type="entry name" value="FUNGAL LIPASE-LIKE DOMAIN-CONTAINING PROTEIN-RELATED"/>
    <property type="match status" value="1"/>
</dbReference>
<evidence type="ECO:0000256" key="1">
    <source>
        <dbReference type="ARBA" id="ARBA00022729"/>
    </source>
</evidence>
<feature type="non-terminal residue" evidence="4">
    <location>
        <position position="1"/>
    </location>
</feature>
<reference evidence="4" key="1">
    <citation type="journal article" date="2020" name="Stud. Mycol.">
        <title>101 Dothideomycetes genomes: a test case for predicting lifestyles and emergence of pathogens.</title>
        <authorList>
            <person name="Haridas S."/>
            <person name="Albert R."/>
            <person name="Binder M."/>
            <person name="Bloem J."/>
            <person name="Labutti K."/>
            <person name="Salamov A."/>
            <person name="Andreopoulos B."/>
            <person name="Baker S."/>
            <person name="Barry K."/>
            <person name="Bills G."/>
            <person name="Bluhm B."/>
            <person name="Cannon C."/>
            <person name="Castanera R."/>
            <person name="Culley D."/>
            <person name="Daum C."/>
            <person name="Ezra D."/>
            <person name="Gonzalez J."/>
            <person name="Henrissat B."/>
            <person name="Kuo A."/>
            <person name="Liang C."/>
            <person name="Lipzen A."/>
            <person name="Lutzoni F."/>
            <person name="Magnuson J."/>
            <person name="Mondo S."/>
            <person name="Nolan M."/>
            <person name="Ohm R."/>
            <person name="Pangilinan J."/>
            <person name="Park H.-J."/>
            <person name="Ramirez L."/>
            <person name="Alfaro M."/>
            <person name="Sun H."/>
            <person name="Tritt A."/>
            <person name="Yoshinaga Y."/>
            <person name="Zwiers L.-H."/>
            <person name="Turgeon B."/>
            <person name="Goodwin S."/>
            <person name="Spatafora J."/>
            <person name="Crous P."/>
            <person name="Grigoriev I."/>
        </authorList>
    </citation>
    <scope>NUCLEOTIDE SEQUENCE</scope>
    <source>
        <strain evidence="4">Tuck. ex Michener</strain>
    </source>
</reference>
<evidence type="ECO:0000256" key="2">
    <source>
        <dbReference type="ARBA" id="ARBA00022801"/>
    </source>
</evidence>
<protein>
    <submittedName>
        <fullName evidence="4">Lipase</fullName>
    </submittedName>
</protein>
<dbReference type="InterPro" id="IPR051299">
    <property type="entry name" value="AB_hydrolase_lip/est"/>
</dbReference>